<keyword evidence="1" id="KW-0808">Transferase</keyword>
<accession>A0A813QB65</accession>
<feature type="domain" description="Histidine kinase/HSP90-like ATPase" evidence="2">
    <location>
        <begin position="27"/>
        <end position="134"/>
    </location>
</feature>
<protein>
    <recommendedName>
        <fullName evidence="1">Protein-serine/threonine kinase</fullName>
        <ecNumber evidence="1">2.7.11.-</ecNumber>
    </recommendedName>
</protein>
<dbReference type="Proteomes" id="UP000663852">
    <property type="component" value="Unassembled WGS sequence"/>
</dbReference>
<dbReference type="InterPro" id="IPR039028">
    <property type="entry name" value="BCKD/PDK"/>
</dbReference>
<dbReference type="SUPFAM" id="SSF55874">
    <property type="entry name" value="ATPase domain of HSP90 chaperone/DNA topoisomerase II/histidine kinase"/>
    <property type="match status" value="1"/>
</dbReference>
<dbReference type="PANTHER" id="PTHR11947">
    <property type="entry name" value="PYRUVATE DEHYDROGENASE KINASE"/>
    <property type="match status" value="1"/>
</dbReference>
<evidence type="ECO:0000313" key="4">
    <source>
        <dbReference type="Proteomes" id="UP000663852"/>
    </source>
</evidence>
<dbReference type="InterPro" id="IPR036890">
    <property type="entry name" value="HATPase_C_sf"/>
</dbReference>
<keyword evidence="1" id="KW-0067">ATP-binding</keyword>
<dbReference type="GO" id="GO:0010906">
    <property type="term" value="P:regulation of glucose metabolic process"/>
    <property type="evidence" value="ECO:0007669"/>
    <property type="project" value="TreeGrafter"/>
</dbReference>
<gene>
    <name evidence="3" type="ORF">EDS130_LOCUS2988</name>
</gene>
<dbReference type="OrthoDB" id="3264224at2759"/>
<comment type="caution">
    <text evidence="3">The sequence shown here is derived from an EMBL/GenBank/DDBJ whole genome shotgun (WGS) entry which is preliminary data.</text>
</comment>
<evidence type="ECO:0000256" key="1">
    <source>
        <dbReference type="RuleBase" id="RU366032"/>
    </source>
</evidence>
<comment type="similarity">
    <text evidence="1">Belongs to the PDK/BCKDK protein kinase family.</text>
</comment>
<dbReference type="Gene3D" id="3.30.565.10">
    <property type="entry name" value="Histidine kinase-like ATPase, C-terminal domain"/>
    <property type="match status" value="1"/>
</dbReference>
<dbReference type="GO" id="GO:0004740">
    <property type="term" value="F:pyruvate dehydrogenase (acetyl-transferring) kinase activity"/>
    <property type="evidence" value="ECO:0007669"/>
    <property type="project" value="TreeGrafter"/>
</dbReference>
<dbReference type="PANTHER" id="PTHR11947:SF20">
    <property type="entry name" value="[3-METHYL-2-OXOBUTANOATE DEHYDROGENASE [LIPOAMIDE]] KINASE, MITOCHONDRIAL"/>
    <property type="match status" value="1"/>
</dbReference>
<proteinExistence type="inferred from homology"/>
<evidence type="ECO:0000313" key="3">
    <source>
        <dbReference type="EMBL" id="CAF0764608.1"/>
    </source>
</evidence>
<dbReference type="EC" id="2.7.11.-" evidence="1"/>
<keyword evidence="1" id="KW-0496">Mitochondrion</keyword>
<dbReference type="AlphaFoldDB" id="A0A813QB65"/>
<reference evidence="3" key="1">
    <citation type="submission" date="2021-02" db="EMBL/GenBank/DDBJ databases">
        <authorList>
            <person name="Nowell W R."/>
        </authorList>
    </citation>
    <scope>NUCLEOTIDE SEQUENCE</scope>
</reference>
<organism evidence="3 4">
    <name type="scientific">Adineta ricciae</name>
    <name type="common">Rotifer</name>
    <dbReference type="NCBI Taxonomy" id="249248"/>
    <lineage>
        <taxon>Eukaryota</taxon>
        <taxon>Metazoa</taxon>
        <taxon>Spiralia</taxon>
        <taxon>Gnathifera</taxon>
        <taxon>Rotifera</taxon>
        <taxon>Eurotatoria</taxon>
        <taxon>Bdelloidea</taxon>
        <taxon>Adinetida</taxon>
        <taxon>Adinetidae</taxon>
        <taxon>Adineta</taxon>
    </lineage>
</organism>
<keyword evidence="1" id="KW-0418">Kinase</keyword>
<dbReference type="Pfam" id="PF02518">
    <property type="entry name" value="HATPase_c"/>
    <property type="match status" value="1"/>
</dbReference>
<dbReference type="GO" id="GO:0005524">
    <property type="term" value="F:ATP binding"/>
    <property type="evidence" value="ECO:0007669"/>
    <property type="project" value="UniProtKB-UniRule"/>
</dbReference>
<name>A0A813QB65_ADIRI</name>
<dbReference type="EMBL" id="CAJNOJ010000007">
    <property type="protein sequence ID" value="CAF0764608.1"/>
    <property type="molecule type" value="Genomic_DNA"/>
</dbReference>
<dbReference type="InterPro" id="IPR003594">
    <property type="entry name" value="HATPase_dom"/>
</dbReference>
<comment type="subcellular location">
    <subcellularLocation>
        <location evidence="1">Mitochondrion matrix</location>
    </subcellularLocation>
</comment>
<keyword evidence="1" id="KW-0547">Nucleotide-binding</keyword>
<evidence type="ECO:0000259" key="2">
    <source>
        <dbReference type="Pfam" id="PF02518"/>
    </source>
</evidence>
<sequence length="146" mass="16475">MIIDKNLFVDKKATVEHHRYSDLGLPSVGVTIAVNEDELVLRIRDRGGGMPRALLDKIFDYHFSSNNLANEPSLLSYTDFENHFHDQLVTHDSTNRMSGYGFGVPTSRAYCEYLNGSLTIETMYGIGSDVYVRVGLLTSENRIVRL</sequence>
<dbReference type="GO" id="GO:0005759">
    <property type="term" value="C:mitochondrial matrix"/>
    <property type="evidence" value="ECO:0007669"/>
    <property type="project" value="UniProtKB-SubCell"/>
</dbReference>